<sequence length="54" mass="6020">GYGDGYYSTLPIPYPLPSLDPRVIRVGFDMDDHGRSLATTIGRRLKPLDVKTDL</sequence>
<keyword evidence="2" id="KW-1185">Reference proteome</keyword>
<protein>
    <submittedName>
        <fullName evidence="1">Uncharacterized protein</fullName>
    </submittedName>
</protein>
<name>A0A392TAU7_9FABA</name>
<dbReference type="Proteomes" id="UP000265520">
    <property type="component" value="Unassembled WGS sequence"/>
</dbReference>
<dbReference type="AlphaFoldDB" id="A0A392TAU7"/>
<dbReference type="EMBL" id="LXQA010542726">
    <property type="protein sequence ID" value="MCI58229.1"/>
    <property type="molecule type" value="Genomic_DNA"/>
</dbReference>
<comment type="caution">
    <text evidence="1">The sequence shown here is derived from an EMBL/GenBank/DDBJ whole genome shotgun (WGS) entry which is preliminary data.</text>
</comment>
<reference evidence="1 2" key="1">
    <citation type="journal article" date="2018" name="Front. Plant Sci.">
        <title>Red Clover (Trifolium pratense) and Zigzag Clover (T. medium) - A Picture of Genomic Similarities and Differences.</title>
        <authorList>
            <person name="Dluhosova J."/>
            <person name="Istvanek J."/>
            <person name="Nedelnik J."/>
            <person name="Repkova J."/>
        </authorList>
    </citation>
    <scope>NUCLEOTIDE SEQUENCE [LARGE SCALE GENOMIC DNA]</scope>
    <source>
        <strain evidence="2">cv. 10/8</strain>
        <tissue evidence="1">Leaf</tissue>
    </source>
</reference>
<evidence type="ECO:0000313" key="1">
    <source>
        <dbReference type="EMBL" id="MCI58229.1"/>
    </source>
</evidence>
<feature type="non-terminal residue" evidence="1">
    <location>
        <position position="1"/>
    </location>
</feature>
<accession>A0A392TAU7</accession>
<evidence type="ECO:0000313" key="2">
    <source>
        <dbReference type="Proteomes" id="UP000265520"/>
    </source>
</evidence>
<proteinExistence type="predicted"/>
<organism evidence="1 2">
    <name type="scientific">Trifolium medium</name>
    <dbReference type="NCBI Taxonomy" id="97028"/>
    <lineage>
        <taxon>Eukaryota</taxon>
        <taxon>Viridiplantae</taxon>
        <taxon>Streptophyta</taxon>
        <taxon>Embryophyta</taxon>
        <taxon>Tracheophyta</taxon>
        <taxon>Spermatophyta</taxon>
        <taxon>Magnoliopsida</taxon>
        <taxon>eudicotyledons</taxon>
        <taxon>Gunneridae</taxon>
        <taxon>Pentapetalae</taxon>
        <taxon>rosids</taxon>
        <taxon>fabids</taxon>
        <taxon>Fabales</taxon>
        <taxon>Fabaceae</taxon>
        <taxon>Papilionoideae</taxon>
        <taxon>50 kb inversion clade</taxon>
        <taxon>NPAAA clade</taxon>
        <taxon>Hologalegina</taxon>
        <taxon>IRL clade</taxon>
        <taxon>Trifolieae</taxon>
        <taxon>Trifolium</taxon>
    </lineage>
</organism>